<keyword evidence="4 5" id="KW-0732">Signal</keyword>
<dbReference type="PANTHER" id="PTHR10009:SF8">
    <property type="entry name" value="IP19120P"/>
    <property type="match status" value="1"/>
</dbReference>
<evidence type="ECO:0000256" key="5">
    <source>
        <dbReference type="SAM" id="SignalP"/>
    </source>
</evidence>
<comment type="similarity">
    <text evidence="2">Belongs to the major royal jelly protein family.</text>
</comment>
<comment type="caution">
    <text evidence="6">The sequence shown here is derived from an EMBL/GenBank/DDBJ whole genome shotgun (WGS) entry which is preliminary data.</text>
</comment>
<feature type="signal peptide" evidence="5">
    <location>
        <begin position="1"/>
        <end position="18"/>
    </location>
</feature>
<dbReference type="Pfam" id="PF03022">
    <property type="entry name" value="MRJP"/>
    <property type="match status" value="1"/>
</dbReference>
<dbReference type="PANTHER" id="PTHR10009">
    <property type="entry name" value="PROTEIN YELLOW-RELATED"/>
    <property type="match status" value="1"/>
</dbReference>
<sequence>MWRLSLLSLIAALGIVAGYDAYSGDKPVCKNVKWTGGDSISWPCSTTKQLYKSSAKFVSKNMLATRVAVHNDNAYVAMPRFKSGIPFTLGKVNLKSKGCEANLAPFPCWSVQEEGNCAALQSAVDTFLDTNDILWVLDTGIVHSLDEPLRRCPPKVVAFNVKTGKLVKTVDLSPLATNTSRLQYVIADYAKNGHVFIYVSDAANRAILVFDVTSSRCYRVVLPRAVTFGCARRDVLTLALIHRPDGTGCLVFSYFGGKHIYSIKTCYLQNGSANGKVADIGPKRGKFVFLGTDNGTAIFFRREGESDIYRWDLLRCPTKNNIQKVYEGNKCELPTHVVPDYKRGRMRVLESNFPDYFQGTVGCGANHALNIF</sequence>
<evidence type="ECO:0000313" key="6">
    <source>
        <dbReference type="EMBL" id="OXU28725.1"/>
    </source>
</evidence>
<dbReference type="Gene3D" id="2.120.10.30">
    <property type="entry name" value="TolB, C-terminal domain"/>
    <property type="match status" value="1"/>
</dbReference>
<evidence type="ECO:0000313" key="7">
    <source>
        <dbReference type="Proteomes" id="UP000215335"/>
    </source>
</evidence>
<feature type="chain" id="PRO_5012150026" evidence="5">
    <location>
        <begin position="19"/>
        <end position="372"/>
    </location>
</feature>
<keyword evidence="3" id="KW-0964">Secreted</keyword>
<dbReference type="InterPro" id="IPR017996">
    <property type="entry name" value="MRJP/yellow-related"/>
</dbReference>
<dbReference type="STRING" id="543379.A0A232FDG6"/>
<evidence type="ECO:0000256" key="1">
    <source>
        <dbReference type="ARBA" id="ARBA00004613"/>
    </source>
</evidence>
<evidence type="ECO:0000256" key="4">
    <source>
        <dbReference type="ARBA" id="ARBA00022729"/>
    </source>
</evidence>
<keyword evidence="7" id="KW-1185">Reference proteome</keyword>
<evidence type="ECO:0000256" key="2">
    <source>
        <dbReference type="ARBA" id="ARBA00009127"/>
    </source>
</evidence>
<comment type="subcellular location">
    <subcellularLocation>
        <location evidence="1">Secreted</location>
    </subcellularLocation>
</comment>
<dbReference type="InterPro" id="IPR011047">
    <property type="entry name" value="Quinoprotein_ADH-like_sf"/>
</dbReference>
<dbReference type="InterPro" id="IPR011042">
    <property type="entry name" value="6-blade_b-propeller_TolB-like"/>
</dbReference>
<dbReference type="SUPFAM" id="SSF50998">
    <property type="entry name" value="Quinoprotein alcohol dehydrogenase-like"/>
    <property type="match status" value="1"/>
</dbReference>
<proteinExistence type="inferred from homology"/>
<protein>
    <submittedName>
        <fullName evidence="6">Uncharacterized protein</fullName>
    </submittedName>
</protein>
<organism evidence="6 7">
    <name type="scientific">Trichomalopsis sarcophagae</name>
    <dbReference type="NCBI Taxonomy" id="543379"/>
    <lineage>
        <taxon>Eukaryota</taxon>
        <taxon>Metazoa</taxon>
        <taxon>Ecdysozoa</taxon>
        <taxon>Arthropoda</taxon>
        <taxon>Hexapoda</taxon>
        <taxon>Insecta</taxon>
        <taxon>Pterygota</taxon>
        <taxon>Neoptera</taxon>
        <taxon>Endopterygota</taxon>
        <taxon>Hymenoptera</taxon>
        <taxon>Apocrita</taxon>
        <taxon>Proctotrupomorpha</taxon>
        <taxon>Chalcidoidea</taxon>
        <taxon>Pteromalidae</taxon>
        <taxon>Pteromalinae</taxon>
        <taxon>Trichomalopsis</taxon>
    </lineage>
</organism>
<dbReference type="GO" id="GO:0005576">
    <property type="term" value="C:extracellular region"/>
    <property type="evidence" value="ECO:0007669"/>
    <property type="project" value="UniProtKB-SubCell"/>
</dbReference>
<reference evidence="6 7" key="1">
    <citation type="journal article" date="2017" name="Curr. Biol.">
        <title>The Evolution of Venom by Co-option of Single-Copy Genes.</title>
        <authorList>
            <person name="Martinson E.O."/>
            <person name="Mrinalini"/>
            <person name="Kelkar Y.D."/>
            <person name="Chang C.H."/>
            <person name="Werren J.H."/>
        </authorList>
    </citation>
    <scope>NUCLEOTIDE SEQUENCE [LARGE SCALE GENOMIC DNA]</scope>
    <source>
        <strain evidence="6 7">Alberta</strain>
        <tissue evidence="6">Whole body</tissue>
    </source>
</reference>
<dbReference type="Proteomes" id="UP000215335">
    <property type="component" value="Unassembled WGS sequence"/>
</dbReference>
<evidence type="ECO:0000256" key="3">
    <source>
        <dbReference type="ARBA" id="ARBA00022525"/>
    </source>
</evidence>
<dbReference type="OrthoDB" id="6583604at2759"/>
<dbReference type="AlphaFoldDB" id="A0A232FDG6"/>
<gene>
    <name evidence="6" type="ORF">TSAR_015686</name>
</gene>
<dbReference type="EMBL" id="NNAY01000389">
    <property type="protein sequence ID" value="OXU28725.1"/>
    <property type="molecule type" value="Genomic_DNA"/>
</dbReference>
<accession>A0A232FDG6</accession>
<name>A0A232FDG6_9HYME</name>